<sequence>MAIKSFSNKALKKFFYQGDTSGLNPNHIVPIENALDFIDGTHHPKDLKAVYQRKFSEKKGSGEGVYSIEINGNWRITFQIVDDGAIFLDYIDYHGKQIKSR</sequence>
<gene>
    <name evidence="1" type="ORF">L2689_16955</name>
</gene>
<evidence type="ECO:0000313" key="1">
    <source>
        <dbReference type="EMBL" id="MCL1118914.1"/>
    </source>
</evidence>
<proteinExistence type="predicted"/>
<dbReference type="RefSeq" id="WP_188843868.1">
    <property type="nucleotide sequence ID" value="NZ_BMOT01000020.1"/>
</dbReference>
<dbReference type="Proteomes" id="UP001203212">
    <property type="component" value="Unassembled WGS sequence"/>
</dbReference>
<dbReference type="PANTHER" id="PTHR40266:SF2">
    <property type="entry name" value="TOXIN HIGB-1"/>
    <property type="match status" value="1"/>
</dbReference>
<dbReference type="PANTHER" id="PTHR40266">
    <property type="entry name" value="TOXIN HIGB-1"/>
    <property type="match status" value="1"/>
</dbReference>
<dbReference type="InterPro" id="IPR007711">
    <property type="entry name" value="HigB-1"/>
</dbReference>
<protein>
    <submittedName>
        <fullName evidence="1">Type II toxin-antitoxin system RelE/ParE family toxin</fullName>
    </submittedName>
</protein>
<dbReference type="SUPFAM" id="SSF143011">
    <property type="entry name" value="RelE-like"/>
    <property type="match status" value="1"/>
</dbReference>
<comment type="caution">
    <text evidence="1">The sequence shown here is derived from an EMBL/GenBank/DDBJ whole genome shotgun (WGS) entry which is preliminary data.</text>
</comment>
<dbReference type="Pfam" id="PF05015">
    <property type="entry name" value="HigB-like_toxin"/>
    <property type="match status" value="1"/>
</dbReference>
<keyword evidence="2" id="KW-1185">Reference proteome</keyword>
<dbReference type="Gene3D" id="3.30.2310.20">
    <property type="entry name" value="RelE-like"/>
    <property type="match status" value="1"/>
</dbReference>
<accession>A0ABT0L5B5</accession>
<evidence type="ECO:0000313" key="2">
    <source>
        <dbReference type="Proteomes" id="UP001203212"/>
    </source>
</evidence>
<reference evidence="1 2" key="1">
    <citation type="submission" date="2022-01" db="EMBL/GenBank/DDBJ databases">
        <title>Whole genome-based taxonomy of the Shewanellaceae.</title>
        <authorList>
            <person name="Martin-Rodriguez A.J."/>
        </authorList>
    </citation>
    <scope>NUCLEOTIDE SEQUENCE [LARGE SCALE GENOMIC DNA]</scope>
    <source>
        <strain evidence="1 2">JCM 17801</strain>
    </source>
</reference>
<dbReference type="InterPro" id="IPR035093">
    <property type="entry name" value="RelE/ParE_toxin_dom_sf"/>
</dbReference>
<name>A0ABT0L5B5_9GAMM</name>
<dbReference type="EMBL" id="JAKILK010000020">
    <property type="protein sequence ID" value="MCL1118914.1"/>
    <property type="molecule type" value="Genomic_DNA"/>
</dbReference>
<organism evidence="1 2">
    <name type="scientific">Shewanella aestuarii</name>
    <dbReference type="NCBI Taxonomy" id="1028752"/>
    <lineage>
        <taxon>Bacteria</taxon>
        <taxon>Pseudomonadati</taxon>
        <taxon>Pseudomonadota</taxon>
        <taxon>Gammaproteobacteria</taxon>
        <taxon>Alteromonadales</taxon>
        <taxon>Shewanellaceae</taxon>
        <taxon>Shewanella</taxon>
    </lineage>
</organism>